<keyword evidence="2" id="KW-1185">Reference proteome</keyword>
<gene>
    <name evidence="1" type="ORF">KPL71_017614</name>
</gene>
<proteinExistence type="predicted"/>
<organism evidence="1 2">
    <name type="scientific">Citrus sinensis</name>
    <name type="common">Sweet orange</name>
    <name type="synonym">Citrus aurantium var. sinensis</name>
    <dbReference type="NCBI Taxonomy" id="2711"/>
    <lineage>
        <taxon>Eukaryota</taxon>
        <taxon>Viridiplantae</taxon>
        <taxon>Streptophyta</taxon>
        <taxon>Embryophyta</taxon>
        <taxon>Tracheophyta</taxon>
        <taxon>Spermatophyta</taxon>
        <taxon>Magnoliopsida</taxon>
        <taxon>eudicotyledons</taxon>
        <taxon>Gunneridae</taxon>
        <taxon>Pentapetalae</taxon>
        <taxon>rosids</taxon>
        <taxon>malvids</taxon>
        <taxon>Sapindales</taxon>
        <taxon>Rutaceae</taxon>
        <taxon>Aurantioideae</taxon>
        <taxon>Citrus</taxon>
    </lineage>
</organism>
<sequence length="368" mass="42319">MSQGKNTIFVVVDRLSKSAHFMSLSHPFSTKTVAEQFIEGIFKLHGMPKSIVSDQDPIFISNFWQEFFKMSGKKLSMSSAYHPQSDGQTEVINQCLAQYLWSFVHQWPRKWHEYLPWAEYWYNTTYLISTGMTPFKARYGRDPPMVLQYHVGTSPVNEVDKVLLTINELLAQLNRNLAVATNSMKQTADKRRRDVQFHKNDLVFLKLQPYRQTSVFKRAHQKLASKFFGPYRVLEKIETVAYKLQLPAGACVHPVFHVSLLKKAMGDLSENGSDIPPIDDEGVLMLEPAEILDTRWLKRGRKFIEQSLVRWNKLPAEEATWEDSTVIQQQFPSMTLEDKGPLPGGGIDRQPRRSARVPKPSSKLVDFV</sequence>
<protein>
    <submittedName>
        <fullName evidence="1">Integrase catalytic domain-containing protein</fullName>
    </submittedName>
</protein>
<dbReference type="Proteomes" id="UP000829398">
    <property type="component" value="Chromosome 6"/>
</dbReference>
<name>A0ACB8JQB6_CITSI</name>
<comment type="caution">
    <text evidence="1">The sequence shown here is derived from an EMBL/GenBank/DDBJ whole genome shotgun (WGS) entry which is preliminary data.</text>
</comment>
<evidence type="ECO:0000313" key="2">
    <source>
        <dbReference type="Proteomes" id="UP000829398"/>
    </source>
</evidence>
<reference evidence="2" key="1">
    <citation type="journal article" date="2023" name="Hortic. Res.">
        <title>A chromosome-level phased genome enabling allele-level studies in sweet orange: a case study on citrus Huanglongbing tolerance.</title>
        <authorList>
            <person name="Wu B."/>
            <person name="Yu Q."/>
            <person name="Deng Z."/>
            <person name="Duan Y."/>
            <person name="Luo F."/>
            <person name="Gmitter F. Jr."/>
        </authorList>
    </citation>
    <scope>NUCLEOTIDE SEQUENCE [LARGE SCALE GENOMIC DNA]</scope>
    <source>
        <strain evidence="2">cv. Valencia</strain>
    </source>
</reference>
<evidence type="ECO:0000313" key="1">
    <source>
        <dbReference type="EMBL" id="KAH9735039.1"/>
    </source>
</evidence>
<accession>A0ACB8JQB6</accession>
<dbReference type="EMBL" id="CM039175">
    <property type="protein sequence ID" value="KAH9735039.1"/>
    <property type="molecule type" value="Genomic_DNA"/>
</dbReference>